<organism evidence="3 4">
    <name type="scientific">Cuscuta epithymum</name>
    <dbReference type="NCBI Taxonomy" id="186058"/>
    <lineage>
        <taxon>Eukaryota</taxon>
        <taxon>Viridiplantae</taxon>
        <taxon>Streptophyta</taxon>
        <taxon>Embryophyta</taxon>
        <taxon>Tracheophyta</taxon>
        <taxon>Spermatophyta</taxon>
        <taxon>Magnoliopsida</taxon>
        <taxon>eudicotyledons</taxon>
        <taxon>Gunneridae</taxon>
        <taxon>Pentapetalae</taxon>
        <taxon>asterids</taxon>
        <taxon>lamiids</taxon>
        <taxon>Solanales</taxon>
        <taxon>Convolvulaceae</taxon>
        <taxon>Cuscuteae</taxon>
        <taxon>Cuscuta</taxon>
        <taxon>Cuscuta subgen. Cuscuta</taxon>
    </lineage>
</organism>
<proteinExistence type="predicted"/>
<sequence length="207" mass="23241">MTKRSTLKFVAGYIKTIVRDTQRGEGLWRPRLGRNMEEIANKCRDMVIGNQEEELVFDEGKLIQEEKDMDEEEALNRSPRTKEDEEVDEGLMIRPPPEPPPRMMLEAGICLLCHFILFNLALLFLRFLGMNTVVVVFCIVSFCQTLTLGGGGEGFALATLGSFRPITGQANHIALDKVIGSPVGPMVGGWKCFLYHLYPLLNVLLLI</sequence>
<evidence type="ECO:0000313" key="4">
    <source>
        <dbReference type="Proteomes" id="UP001152523"/>
    </source>
</evidence>
<evidence type="ECO:0000313" key="3">
    <source>
        <dbReference type="EMBL" id="CAH9109576.1"/>
    </source>
</evidence>
<reference evidence="3" key="1">
    <citation type="submission" date="2022-07" db="EMBL/GenBank/DDBJ databases">
        <authorList>
            <person name="Macas J."/>
            <person name="Novak P."/>
            <person name="Neumann P."/>
        </authorList>
    </citation>
    <scope>NUCLEOTIDE SEQUENCE</scope>
</reference>
<comment type="caution">
    <text evidence="3">The sequence shown here is derived from an EMBL/GenBank/DDBJ whole genome shotgun (WGS) entry which is preliminary data.</text>
</comment>
<feature type="region of interest" description="Disordered" evidence="1">
    <location>
        <begin position="68"/>
        <end position="98"/>
    </location>
</feature>
<name>A0AAV0DZM0_9ASTE</name>
<dbReference type="EMBL" id="CAMAPF010000154">
    <property type="protein sequence ID" value="CAH9109576.1"/>
    <property type="molecule type" value="Genomic_DNA"/>
</dbReference>
<feature type="transmembrane region" description="Helical" evidence="2">
    <location>
        <begin position="134"/>
        <end position="158"/>
    </location>
</feature>
<feature type="transmembrane region" description="Helical" evidence="2">
    <location>
        <begin position="104"/>
        <end position="128"/>
    </location>
</feature>
<protein>
    <submittedName>
        <fullName evidence="3">Uncharacterized protein</fullName>
    </submittedName>
</protein>
<keyword evidence="2" id="KW-0812">Transmembrane</keyword>
<accession>A0AAV0DZM0</accession>
<gene>
    <name evidence="3" type="ORF">CEPIT_LOCUS18841</name>
</gene>
<keyword evidence="2" id="KW-0472">Membrane</keyword>
<dbReference type="AlphaFoldDB" id="A0AAV0DZM0"/>
<keyword evidence="4" id="KW-1185">Reference proteome</keyword>
<dbReference type="Proteomes" id="UP001152523">
    <property type="component" value="Unassembled WGS sequence"/>
</dbReference>
<evidence type="ECO:0000256" key="2">
    <source>
        <dbReference type="SAM" id="Phobius"/>
    </source>
</evidence>
<keyword evidence="2" id="KW-1133">Transmembrane helix</keyword>
<evidence type="ECO:0000256" key="1">
    <source>
        <dbReference type="SAM" id="MobiDB-lite"/>
    </source>
</evidence>